<proteinExistence type="inferred from homology"/>
<keyword evidence="5" id="KW-0777">Teichoic acid biosynthesis</keyword>
<dbReference type="PANTHER" id="PTHR37316">
    <property type="entry name" value="TEICHOIC ACID GLYCEROL-PHOSPHATE PRIMASE"/>
    <property type="match status" value="1"/>
</dbReference>
<evidence type="ECO:0000313" key="7">
    <source>
        <dbReference type="EMBL" id="MBC5658806.1"/>
    </source>
</evidence>
<dbReference type="SUPFAM" id="SSF53756">
    <property type="entry name" value="UDP-Glycosyltransferase/glycogen phosphorylase"/>
    <property type="match status" value="1"/>
</dbReference>
<dbReference type="InterPro" id="IPR043148">
    <property type="entry name" value="TagF_C"/>
</dbReference>
<comment type="caution">
    <text evidence="7">The sequence shown here is derived from an EMBL/GenBank/DDBJ whole genome shotgun (WGS) entry which is preliminary data.</text>
</comment>
<dbReference type="RefSeq" id="WP_186873256.1">
    <property type="nucleotide sequence ID" value="NZ_JACOOR010000002.1"/>
</dbReference>
<evidence type="ECO:0000256" key="5">
    <source>
        <dbReference type="ARBA" id="ARBA00022944"/>
    </source>
</evidence>
<sequence>MIKKWILPLYLWAHRLMMKVCWNLFIHFPLDRHKVVFSNFNGGGYGDNPKFIAQEFLRRNCGWKLYWVSASDYDLPEGLTPVRPNTIAFAWHMATAGTWVDDTRKLYYFKKRPGQYYIQTWHGGLGLKKVEKDCEEALSKEYVAYAKIDSRNMDLLLACCRWESESYREAFWYDGPILEKGIPKNDIYFEDPAPYIRKVHQHFGLPEGTKLALYAPTYRDSRKTDMYNLDYSQLLATLEKRFGGSWAVLVRMHPNVSYKDYPLTYTDRILNASPYENMQELLVASDIIISDYSGCAFDFPMIGKPGFLYAEDYEEMKRTKDYYFRLEDLPFTLALTNEQLMEQIKHFDENDYQKKCQEFCHMLGFYDNGHASEAVVDLIMQKMDV</sequence>
<dbReference type="PANTHER" id="PTHR37316:SF3">
    <property type="entry name" value="TEICHOIC ACID GLYCEROL-PHOSPHATE TRANSFERASE"/>
    <property type="match status" value="1"/>
</dbReference>
<keyword evidence="3" id="KW-1003">Cell membrane</keyword>
<dbReference type="InterPro" id="IPR043149">
    <property type="entry name" value="TagF_N"/>
</dbReference>
<dbReference type="Proteomes" id="UP000649345">
    <property type="component" value="Unassembled WGS sequence"/>
</dbReference>
<gene>
    <name evidence="7" type="ORF">H8S44_03340</name>
</gene>
<dbReference type="EMBL" id="JACOOR010000002">
    <property type="protein sequence ID" value="MBC5658806.1"/>
    <property type="molecule type" value="Genomic_DNA"/>
</dbReference>
<dbReference type="GO" id="GO:0019350">
    <property type="term" value="P:teichoic acid biosynthetic process"/>
    <property type="evidence" value="ECO:0007669"/>
    <property type="project" value="UniProtKB-KW"/>
</dbReference>
<evidence type="ECO:0000256" key="4">
    <source>
        <dbReference type="ARBA" id="ARBA00022679"/>
    </source>
</evidence>
<evidence type="ECO:0000313" key="8">
    <source>
        <dbReference type="Proteomes" id="UP000649345"/>
    </source>
</evidence>
<organism evidence="7 8">
    <name type="scientific">Anaerosacchariphilus hominis</name>
    <dbReference type="NCBI Taxonomy" id="2763017"/>
    <lineage>
        <taxon>Bacteria</taxon>
        <taxon>Bacillati</taxon>
        <taxon>Bacillota</taxon>
        <taxon>Clostridia</taxon>
        <taxon>Lachnospirales</taxon>
        <taxon>Lachnospiraceae</taxon>
        <taxon>Anaerosacchariphilus</taxon>
    </lineage>
</organism>
<dbReference type="GO" id="GO:0047355">
    <property type="term" value="F:CDP-glycerol glycerophosphotransferase activity"/>
    <property type="evidence" value="ECO:0007669"/>
    <property type="project" value="InterPro"/>
</dbReference>
<evidence type="ECO:0000256" key="1">
    <source>
        <dbReference type="ARBA" id="ARBA00004202"/>
    </source>
</evidence>
<reference evidence="7" key="1">
    <citation type="submission" date="2020-08" db="EMBL/GenBank/DDBJ databases">
        <title>Genome public.</title>
        <authorList>
            <person name="Liu C."/>
            <person name="Sun Q."/>
        </authorList>
    </citation>
    <scope>NUCLEOTIDE SEQUENCE</scope>
    <source>
        <strain evidence="7">NSJ-68</strain>
    </source>
</reference>
<dbReference type="AlphaFoldDB" id="A0A923LA75"/>
<dbReference type="Pfam" id="PF04464">
    <property type="entry name" value="Glyphos_transf"/>
    <property type="match status" value="1"/>
</dbReference>
<comment type="similarity">
    <text evidence="2">Belongs to the CDP-glycerol glycerophosphotransferase family.</text>
</comment>
<comment type="subcellular location">
    <subcellularLocation>
        <location evidence="1">Cell membrane</location>
        <topology evidence="1">Peripheral membrane protein</topology>
    </subcellularLocation>
</comment>
<dbReference type="Gene3D" id="3.40.50.11820">
    <property type="match status" value="1"/>
</dbReference>
<keyword evidence="8" id="KW-1185">Reference proteome</keyword>
<evidence type="ECO:0000256" key="3">
    <source>
        <dbReference type="ARBA" id="ARBA00022475"/>
    </source>
</evidence>
<dbReference type="InterPro" id="IPR051612">
    <property type="entry name" value="Teichoic_Acid_Biosynth"/>
</dbReference>
<name>A0A923LA75_9FIRM</name>
<keyword evidence="4" id="KW-0808">Transferase</keyword>
<dbReference type="Gene3D" id="3.40.50.12580">
    <property type="match status" value="1"/>
</dbReference>
<protein>
    <submittedName>
        <fullName evidence="7">CDP-glycerol glycerophosphotransferase family protein</fullName>
    </submittedName>
</protein>
<dbReference type="GO" id="GO:0005886">
    <property type="term" value="C:plasma membrane"/>
    <property type="evidence" value="ECO:0007669"/>
    <property type="project" value="UniProtKB-SubCell"/>
</dbReference>
<keyword evidence="6" id="KW-0472">Membrane</keyword>
<dbReference type="InterPro" id="IPR007554">
    <property type="entry name" value="Glycerophosphate_synth"/>
</dbReference>
<accession>A0A923LA75</accession>
<evidence type="ECO:0000256" key="6">
    <source>
        <dbReference type="ARBA" id="ARBA00023136"/>
    </source>
</evidence>
<evidence type="ECO:0000256" key="2">
    <source>
        <dbReference type="ARBA" id="ARBA00010488"/>
    </source>
</evidence>